<evidence type="ECO:0000313" key="2">
    <source>
        <dbReference type="EMBL" id="MFD1232041.1"/>
    </source>
</evidence>
<comment type="caution">
    <text evidence="2">The sequence shown here is derived from an EMBL/GenBank/DDBJ whole genome shotgun (WGS) entry which is preliminary data.</text>
</comment>
<feature type="region of interest" description="Disordered" evidence="1">
    <location>
        <begin position="21"/>
        <end position="54"/>
    </location>
</feature>
<organism evidence="2 3">
    <name type="scientific">Pseudonocardia benzenivorans</name>
    <dbReference type="NCBI Taxonomy" id="228005"/>
    <lineage>
        <taxon>Bacteria</taxon>
        <taxon>Bacillati</taxon>
        <taxon>Actinomycetota</taxon>
        <taxon>Actinomycetes</taxon>
        <taxon>Pseudonocardiales</taxon>
        <taxon>Pseudonocardiaceae</taxon>
        <taxon>Pseudonocardia</taxon>
    </lineage>
</organism>
<sequence length="54" mass="5474">MSDTPIYAQLAEEFRWHDAHVGDTAAAATDSADAPGPSGGGRAEPATAPPRGQP</sequence>
<dbReference type="EMBL" id="JBHTMB010000012">
    <property type="protein sequence ID" value="MFD1232041.1"/>
    <property type="molecule type" value="Genomic_DNA"/>
</dbReference>
<dbReference type="RefSeq" id="WP_346091010.1">
    <property type="nucleotide sequence ID" value="NZ_BAABKS010000017.1"/>
</dbReference>
<evidence type="ECO:0000313" key="3">
    <source>
        <dbReference type="Proteomes" id="UP001597182"/>
    </source>
</evidence>
<evidence type="ECO:0000256" key="1">
    <source>
        <dbReference type="SAM" id="MobiDB-lite"/>
    </source>
</evidence>
<keyword evidence="3" id="KW-1185">Reference proteome</keyword>
<dbReference type="Proteomes" id="UP001597182">
    <property type="component" value="Unassembled WGS sequence"/>
</dbReference>
<name>A0ABW3VB27_9PSEU</name>
<proteinExistence type="predicted"/>
<gene>
    <name evidence="2" type="ORF">ACFQ34_01975</name>
</gene>
<protein>
    <submittedName>
        <fullName evidence="2">Uncharacterized protein</fullName>
    </submittedName>
</protein>
<reference evidence="3" key="1">
    <citation type="journal article" date="2019" name="Int. J. Syst. Evol. Microbiol.">
        <title>The Global Catalogue of Microorganisms (GCM) 10K type strain sequencing project: providing services to taxonomists for standard genome sequencing and annotation.</title>
        <authorList>
            <consortium name="The Broad Institute Genomics Platform"/>
            <consortium name="The Broad Institute Genome Sequencing Center for Infectious Disease"/>
            <person name="Wu L."/>
            <person name="Ma J."/>
        </authorList>
    </citation>
    <scope>NUCLEOTIDE SEQUENCE [LARGE SCALE GENOMIC DNA]</scope>
    <source>
        <strain evidence="3">CCUG 49018</strain>
    </source>
</reference>
<accession>A0ABW3VB27</accession>
<feature type="compositionally biased region" description="Low complexity" evidence="1">
    <location>
        <begin position="22"/>
        <end position="36"/>
    </location>
</feature>